<name>A0A7R8UMK3_HERIL</name>
<keyword evidence="4" id="KW-0472">Membrane</keyword>
<dbReference type="GO" id="GO:0080019">
    <property type="term" value="F:alcohol-forming very long-chain fatty acyl-CoA reductase activity"/>
    <property type="evidence" value="ECO:0007669"/>
    <property type="project" value="InterPro"/>
</dbReference>
<evidence type="ECO:0000313" key="8">
    <source>
        <dbReference type="Proteomes" id="UP000594454"/>
    </source>
</evidence>
<evidence type="ECO:0000259" key="5">
    <source>
        <dbReference type="Pfam" id="PF03015"/>
    </source>
</evidence>
<evidence type="ECO:0000256" key="3">
    <source>
        <dbReference type="ARBA" id="ARBA00023098"/>
    </source>
</evidence>
<evidence type="ECO:0000256" key="4">
    <source>
        <dbReference type="RuleBase" id="RU363097"/>
    </source>
</evidence>
<keyword evidence="3 4" id="KW-0443">Lipid metabolism</keyword>
<dbReference type="Pfam" id="PF03015">
    <property type="entry name" value="Sterile"/>
    <property type="match status" value="1"/>
</dbReference>
<comment type="similarity">
    <text evidence="1 4">Belongs to the fatty acyl-CoA reductase family.</text>
</comment>
<dbReference type="SUPFAM" id="SSF51735">
    <property type="entry name" value="NAD(P)-binding Rossmann-fold domains"/>
    <property type="match status" value="1"/>
</dbReference>
<dbReference type="GO" id="GO:0035336">
    <property type="term" value="P:long-chain fatty-acyl-CoA metabolic process"/>
    <property type="evidence" value="ECO:0007669"/>
    <property type="project" value="TreeGrafter"/>
</dbReference>
<dbReference type="OrthoDB" id="429813at2759"/>
<keyword evidence="8" id="KW-1185">Reference proteome</keyword>
<comment type="catalytic activity">
    <reaction evidence="4">
        <text>a long-chain fatty acyl-CoA + 2 NADPH + 2 H(+) = a long-chain primary fatty alcohol + 2 NADP(+) + CoA</text>
        <dbReference type="Rhea" id="RHEA:52716"/>
        <dbReference type="ChEBI" id="CHEBI:15378"/>
        <dbReference type="ChEBI" id="CHEBI:57287"/>
        <dbReference type="ChEBI" id="CHEBI:57783"/>
        <dbReference type="ChEBI" id="CHEBI:58349"/>
        <dbReference type="ChEBI" id="CHEBI:77396"/>
        <dbReference type="ChEBI" id="CHEBI:83139"/>
        <dbReference type="EC" id="1.2.1.84"/>
    </reaction>
</comment>
<feature type="domain" description="Fatty acyl-CoA reductase C-terminal" evidence="5">
    <location>
        <begin position="367"/>
        <end position="459"/>
    </location>
</feature>
<keyword evidence="4" id="KW-0521">NADP</keyword>
<proteinExistence type="inferred from homology"/>
<dbReference type="InParanoid" id="A0A7R8UMK3"/>
<dbReference type="GO" id="GO:0102965">
    <property type="term" value="F:alcohol-forming long-chain fatty acyl-CoA reductase activity"/>
    <property type="evidence" value="ECO:0007669"/>
    <property type="project" value="UniProtKB-EC"/>
</dbReference>
<dbReference type="CDD" id="cd09071">
    <property type="entry name" value="FAR_C"/>
    <property type="match status" value="1"/>
</dbReference>
<dbReference type="PANTHER" id="PTHR11011">
    <property type="entry name" value="MALE STERILITY PROTEIN 2-RELATED"/>
    <property type="match status" value="1"/>
</dbReference>
<dbReference type="EC" id="1.2.1.84" evidence="4"/>
<dbReference type="Gene3D" id="3.40.50.720">
    <property type="entry name" value="NAD(P)-binding Rossmann-like Domain"/>
    <property type="match status" value="1"/>
</dbReference>
<feature type="transmembrane region" description="Helical" evidence="4">
    <location>
        <begin position="475"/>
        <end position="498"/>
    </location>
</feature>
<dbReference type="Proteomes" id="UP000594454">
    <property type="component" value="Chromosome 2"/>
</dbReference>
<dbReference type="InterPro" id="IPR033640">
    <property type="entry name" value="FAR_C"/>
</dbReference>
<dbReference type="OMA" id="IMCMLKV"/>
<gene>
    <name evidence="7" type="ORF">HERILL_LOCUS6425</name>
</gene>
<dbReference type="FunCoup" id="A0A7R8UMK3">
    <property type="interactions" value="68"/>
</dbReference>
<accession>A0A7R8UMK3</accession>
<keyword evidence="4" id="KW-0812">Transmembrane</keyword>
<dbReference type="EMBL" id="LR899010">
    <property type="protein sequence ID" value="CAD7083468.1"/>
    <property type="molecule type" value="Genomic_DNA"/>
</dbReference>
<evidence type="ECO:0000313" key="7">
    <source>
        <dbReference type="EMBL" id="CAD7083468.1"/>
    </source>
</evidence>
<dbReference type="CDD" id="cd05236">
    <property type="entry name" value="FAR-N_SDR_e"/>
    <property type="match status" value="1"/>
</dbReference>
<protein>
    <recommendedName>
        <fullName evidence="4">Fatty acyl-CoA reductase</fullName>
        <ecNumber evidence="4">1.2.1.84</ecNumber>
    </recommendedName>
</protein>
<organism evidence="7 8">
    <name type="scientific">Hermetia illucens</name>
    <name type="common">Black soldier fly</name>
    <dbReference type="NCBI Taxonomy" id="343691"/>
    <lineage>
        <taxon>Eukaryota</taxon>
        <taxon>Metazoa</taxon>
        <taxon>Ecdysozoa</taxon>
        <taxon>Arthropoda</taxon>
        <taxon>Hexapoda</taxon>
        <taxon>Insecta</taxon>
        <taxon>Pterygota</taxon>
        <taxon>Neoptera</taxon>
        <taxon>Endopterygota</taxon>
        <taxon>Diptera</taxon>
        <taxon>Brachycera</taxon>
        <taxon>Stratiomyomorpha</taxon>
        <taxon>Stratiomyidae</taxon>
        <taxon>Hermetiinae</taxon>
        <taxon>Hermetia</taxon>
    </lineage>
</organism>
<dbReference type="FunFam" id="3.40.50.720:FF:000598">
    <property type="entry name" value="Fatty acyl-CoA reductase"/>
    <property type="match status" value="1"/>
</dbReference>
<evidence type="ECO:0000256" key="1">
    <source>
        <dbReference type="ARBA" id="ARBA00005928"/>
    </source>
</evidence>
<dbReference type="InterPro" id="IPR036291">
    <property type="entry name" value="NAD(P)-bd_dom_sf"/>
</dbReference>
<dbReference type="Pfam" id="PF07993">
    <property type="entry name" value="NAD_binding_4"/>
    <property type="match status" value="1"/>
</dbReference>
<dbReference type="GO" id="GO:0005777">
    <property type="term" value="C:peroxisome"/>
    <property type="evidence" value="ECO:0007669"/>
    <property type="project" value="TreeGrafter"/>
</dbReference>
<dbReference type="PANTHER" id="PTHR11011:SF81">
    <property type="entry name" value="FATTY ACYL-COA REDUCTASE"/>
    <property type="match status" value="1"/>
</dbReference>
<reference evidence="7 8" key="1">
    <citation type="submission" date="2020-11" db="EMBL/GenBank/DDBJ databases">
        <authorList>
            <person name="Wallbank WR R."/>
            <person name="Pardo Diaz C."/>
            <person name="Kozak K."/>
            <person name="Martin S."/>
            <person name="Jiggins C."/>
            <person name="Moest M."/>
            <person name="Warren A I."/>
            <person name="Generalovic N T."/>
            <person name="Byers J.R.P. K."/>
            <person name="Montejo-Kovacevich G."/>
            <person name="Yen C E."/>
        </authorList>
    </citation>
    <scope>NUCLEOTIDE SEQUENCE [LARGE SCALE GENOMIC DNA]</scope>
</reference>
<feature type="domain" description="Thioester reductase (TE)" evidence="6">
    <location>
        <begin position="24"/>
        <end position="293"/>
    </location>
</feature>
<evidence type="ECO:0000256" key="2">
    <source>
        <dbReference type="ARBA" id="ARBA00022516"/>
    </source>
</evidence>
<keyword evidence="4" id="KW-0560">Oxidoreductase</keyword>
<comment type="function">
    <text evidence="4">Catalyzes the reduction of fatty acyl-CoA to fatty alcohols.</text>
</comment>
<keyword evidence="4" id="KW-1133">Transmembrane helix</keyword>
<evidence type="ECO:0000259" key="6">
    <source>
        <dbReference type="Pfam" id="PF07993"/>
    </source>
</evidence>
<dbReference type="InterPro" id="IPR013120">
    <property type="entry name" value="FAR_NAD-bd"/>
</dbReference>
<sequence>MVPAESEVSIPTVREFYENAVVFITGGTGFVGKVLVEKLLRTYQVKSIYLLIREKDNMNAEERLEKYLTESIFDDIRKHSPEKFNKVFPISADFSAIELGISKTDRALLNDEVQIVFNVVASVKFNEKLSDAIAINVLGTKKILDLAMEMKRLKAFLHISTLYSNCNRKTIGETIYEPEIGYEKIIQLYKILDADELEKLCHCLVGELPNTYTMTKRCSENLVNQQAYAIPAGIFRPPIVLSTYKEPFPGWTDNLYGPSGICASVARGFVHSIYGNGHKKANLVPVDFCVNAMIASAWDVSIRRTNQKEGTDIPVYNYIFDTNNLTWGSYMHLSRQGFHEPFDKALWCFSYVIVPYKWLHRLTAFLLHEVPGYLLDLMAMASGRKRIYSQGYKKMAKILEMMSYFGLREWSFSNKNIAELDAKLNNKDRSDLEFNLTKVDWREYFSTYMSGIRKYFFKDHEERLAKRKRFYRSLWLFHTMLKTLFGTLGVVFISKIVFRLLSLTRLGRITL</sequence>
<dbReference type="InterPro" id="IPR026055">
    <property type="entry name" value="FAR"/>
</dbReference>
<keyword evidence="2 4" id="KW-0444">Lipid biosynthesis</keyword>
<dbReference type="AlphaFoldDB" id="A0A7R8UMK3"/>